<dbReference type="RefSeq" id="WP_102920827.1">
    <property type="nucleotide sequence ID" value="NZ_JACHJF010000001.1"/>
</dbReference>
<proteinExistence type="predicted"/>
<dbReference type="SUPFAM" id="SSF56425">
    <property type="entry name" value="Succinate dehydrogenase/fumarate reductase flavoprotein, catalytic domain"/>
    <property type="match status" value="1"/>
</dbReference>
<evidence type="ECO:0000313" key="11">
    <source>
        <dbReference type="Proteomes" id="UP000528608"/>
    </source>
</evidence>
<dbReference type="SUPFAM" id="SSF46977">
    <property type="entry name" value="Succinate dehydrogenase/fumarate reductase flavoprotein C-terminal domain"/>
    <property type="match status" value="1"/>
</dbReference>
<dbReference type="InterPro" id="IPR015939">
    <property type="entry name" value="Fum_Rdtase/Succ_DH_flav-like_C"/>
</dbReference>
<keyword evidence="2" id="KW-0285">Flavoprotein</keyword>
<keyword evidence="10" id="KW-1185">Reference proteome</keyword>
<evidence type="ECO:0000256" key="3">
    <source>
        <dbReference type="ARBA" id="ARBA00022827"/>
    </source>
</evidence>
<evidence type="ECO:0000259" key="7">
    <source>
        <dbReference type="Pfam" id="PF02910"/>
    </source>
</evidence>
<feature type="domain" description="Fumarate reductase/succinate dehydrogenase flavoprotein-like C-terminal" evidence="7">
    <location>
        <begin position="504"/>
        <end position="611"/>
    </location>
</feature>
<dbReference type="PRINTS" id="PR00411">
    <property type="entry name" value="PNDRDTASEI"/>
</dbReference>
<sequence>MSRTARQDWDVVVVGAGGAGLRAAIEAREQGLRCAVICKSLFGKAHTVMAEGGIAASMGNVNEGDNWQVHFRDTMRGGKFLNHWRMAELHAREAPDRVWELETWGAVFDRTEDGRISQRNFGGHEYPRLAHVGDRTGLELIRTLQQKIVALQQEDHREYGDHETRLKVFQECTVTRLLKASDGGGSAAGDRIAGVFGYERESGRFFVLEAPAVVLATGGIGKSFKVTSNSWEYTGDGHALALLAGASLINMEFVQFHPTGMVWPPSVKGILVTESVRGDGGVLRNSDGERFMFGYVPDVFKEKYAESEAEGDRWYKDPDNNRRPPELLPRDEVARAINSEVKAGRGSPHGGVFLDISSRLPAEEIRRRLPSMHHQFKELADVDITAEPMEVGPTCHYVMGGVDVDPDTAAATGVPGLFAAGEVAGGMHGSNRLGGNSLSDLLVFGRRAGLHAARYAAGLTGPGRPAVADADVEAAEAEALRPFSAEGGGAGGTPGPAENPYTLHQELQQSMNDLVGIIRKGPEMAEALRRLALLRGRSRRAGVEGHRQFNPGWHLAIDLRNMLLVSECVARAALERTESRGGHTRDDHPAMDRRWRQVNLVCRLPAESEEADPLLGLIEVERRAMPPIRGDLLALFEKDELMKYLTDEELTAP</sequence>
<evidence type="ECO:0000313" key="9">
    <source>
        <dbReference type="EMBL" id="PNE31400.1"/>
    </source>
</evidence>
<dbReference type="GO" id="GO:0033765">
    <property type="term" value="F:steroid dehydrogenase activity, acting on the CH-CH group of donors"/>
    <property type="evidence" value="ECO:0007669"/>
    <property type="project" value="UniProtKB-ARBA"/>
</dbReference>
<dbReference type="InterPro" id="IPR037099">
    <property type="entry name" value="Fum_R/Succ_DH_flav-like_C_sf"/>
</dbReference>
<evidence type="ECO:0000313" key="10">
    <source>
        <dbReference type="Proteomes" id="UP000235945"/>
    </source>
</evidence>
<dbReference type="InterPro" id="IPR027477">
    <property type="entry name" value="Succ_DH/fumarate_Rdtase_cat_sf"/>
</dbReference>
<dbReference type="PIRSF" id="PIRSF000171">
    <property type="entry name" value="SDHA_APRA_LASPO"/>
    <property type="match status" value="1"/>
</dbReference>
<feature type="domain" description="FAD-dependent oxidoreductase 2 FAD-binding" evidence="6">
    <location>
        <begin position="10"/>
        <end position="438"/>
    </location>
</feature>
<keyword evidence="4 9" id="KW-0560">Oxidoreductase</keyword>
<evidence type="ECO:0000259" key="6">
    <source>
        <dbReference type="Pfam" id="PF00890"/>
    </source>
</evidence>
<evidence type="ECO:0000256" key="1">
    <source>
        <dbReference type="ARBA" id="ARBA00001974"/>
    </source>
</evidence>
<dbReference type="EMBL" id="JACHJF010000001">
    <property type="protein sequence ID" value="MBB5117221.1"/>
    <property type="molecule type" value="Genomic_DNA"/>
</dbReference>
<reference evidence="10" key="2">
    <citation type="submission" date="2015-07" db="EMBL/GenBank/DDBJ databases">
        <authorList>
            <person name="Graham D.E."/>
            <person name="Giannone R.J."/>
            <person name="Gulvik C.A."/>
            <person name="Hettich R.L."/>
            <person name="Klingeman D.M."/>
            <person name="Mahan K.M."/>
            <person name="Parry R.J."/>
            <person name="Spain J.C."/>
        </authorList>
    </citation>
    <scope>NUCLEOTIDE SEQUENCE [LARGE SCALE GENOMIC DNA]</scope>
    <source>
        <strain evidence="10">ATCC 27428</strain>
    </source>
</reference>
<dbReference type="PANTHER" id="PTHR11632:SF51">
    <property type="entry name" value="SUCCINATE DEHYDROGENASE [UBIQUINONE] FLAVOPROTEIN SUBUNIT, MITOCHONDRIAL"/>
    <property type="match status" value="1"/>
</dbReference>
<dbReference type="NCBIfam" id="NF005866">
    <property type="entry name" value="PRK07803.1"/>
    <property type="match status" value="1"/>
</dbReference>
<dbReference type="AlphaFoldDB" id="A0A2N8NRL1"/>
<comment type="cofactor">
    <cofactor evidence="1">
        <name>FAD</name>
        <dbReference type="ChEBI" id="CHEBI:57692"/>
    </cofactor>
</comment>
<dbReference type="FunFam" id="3.90.700.10:FF:000005">
    <property type="entry name" value="Succinate dehydrogenase flavoprotein subunit"/>
    <property type="match status" value="1"/>
</dbReference>
<comment type="caution">
    <text evidence="9">The sequence shown here is derived from an EMBL/GenBank/DDBJ whole genome shotgun (WGS) entry which is preliminary data.</text>
</comment>
<dbReference type="FunFam" id="3.50.50.60:FF:000026">
    <property type="entry name" value="Succinate dehydrogenase flavoprotein subunit"/>
    <property type="match status" value="1"/>
</dbReference>
<dbReference type="EC" id="1.3.5.4" evidence="8"/>
<protein>
    <submittedName>
        <fullName evidence="8 9">Succinate dehydrogenase</fullName>
        <ecNumber evidence="8 9">1.3.5.1</ecNumber>
        <ecNumber evidence="8">1.3.5.4</ecNumber>
    </submittedName>
</protein>
<dbReference type="Proteomes" id="UP000235945">
    <property type="component" value="Unassembled WGS sequence"/>
</dbReference>
<dbReference type="InterPro" id="IPR030664">
    <property type="entry name" value="SdhA/FrdA/AprA"/>
</dbReference>
<dbReference type="Pfam" id="PF00890">
    <property type="entry name" value="FAD_binding_2"/>
    <property type="match status" value="1"/>
</dbReference>
<dbReference type="Proteomes" id="UP000528608">
    <property type="component" value="Unassembled WGS sequence"/>
</dbReference>
<reference evidence="9" key="1">
    <citation type="submission" date="2015-07" db="EMBL/GenBank/DDBJ databases">
        <authorList>
            <person name="Noorani M."/>
        </authorList>
    </citation>
    <scope>NUCLEOTIDE SEQUENCE [LARGE SCALE GENOMIC DNA]</scope>
    <source>
        <strain evidence="9">ATCC 27428</strain>
    </source>
</reference>
<dbReference type="Pfam" id="PF02910">
    <property type="entry name" value="Succ_DH_flav_C"/>
    <property type="match status" value="1"/>
</dbReference>
<dbReference type="InterPro" id="IPR003953">
    <property type="entry name" value="FAD-dep_OxRdtase_2_FAD-bd"/>
</dbReference>
<dbReference type="InterPro" id="IPR036188">
    <property type="entry name" value="FAD/NAD-bd_sf"/>
</dbReference>
<feature type="active site" description="Proton acceptor" evidence="5">
    <location>
        <position position="330"/>
    </location>
</feature>
<dbReference type="SUPFAM" id="SSF51905">
    <property type="entry name" value="FAD/NAD(P)-binding domain"/>
    <property type="match status" value="1"/>
</dbReference>
<dbReference type="PRINTS" id="PR00368">
    <property type="entry name" value="FADPNR"/>
</dbReference>
<gene>
    <name evidence="9" type="primary">sdhA</name>
    <name evidence="9" type="ORF">AF335_25625</name>
    <name evidence="8" type="ORF">FHS36_000619</name>
</gene>
<evidence type="ECO:0000256" key="5">
    <source>
        <dbReference type="PIRSR" id="PIRSR000171-1"/>
    </source>
</evidence>
<evidence type="ECO:0000256" key="4">
    <source>
        <dbReference type="ARBA" id="ARBA00023002"/>
    </source>
</evidence>
<organism evidence="9 10">
    <name type="scientific">Streptomyces eurocidicus</name>
    <name type="common">Streptoverticillium eurocidicus</name>
    <dbReference type="NCBI Taxonomy" id="66423"/>
    <lineage>
        <taxon>Bacteria</taxon>
        <taxon>Bacillati</taxon>
        <taxon>Actinomycetota</taxon>
        <taxon>Actinomycetes</taxon>
        <taxon>Kitasatosporales</taxon>
        <taxon>Streptomycetaceae</taxon>
        <taxon>Streptomyces</taxon>
    </lineage>
</organism>
<evidence type="ECO:0000256" key="2">
    <source>
        <dbReference type="ARBA" id="ARBA00022630"/>
    </source>
</evidence>
<dbReference type="Gene3D" id="1.20.58.100">
    <property type="entry name" value="Fumarate reductase/succinate dehydrogenase flavoprotein-like, C-terminal domain"/>
    <property type="match status" value="1"/>
</dbReference>
<name>A0A2N8NRL1_STREU</name>
<reference evidence="8 11" key="3">
    <citation type="submission" date="2020-08" db="EMBL/GenBank/DDBJ databases">
        <title>Genomic Encyclopedia of Type Strains, Phase III (KMG-III): the genomes of soil and plant-associated and newly described type strains.</title>
        <authorList>
            <person name="Whitman W."/>
        </authorList>
    </citation>
    <scope>NUCLEOTIDE SEQUENCE [LARGE SCALE GENOMIC DNA]</scope>
    <source>
        <strain evidence="8 11">CECT 3259</strain>
    </source>
</reference>
<dbReference type="Gene3D" id="3.90.700.10">
    <property type="entry name" value="Succinate dehydrogenase/fumarate reductase flavoprotein, catalytic domain"/>
    <property type="match status" value="1"/>
</dbReference>
<dbReference type="Gene3D" id="3.50.50.60">
    <property type="entry name" value="FAD/NAD(P)-binding domain"/>
    <property type="match status" value="1"/>
</dbReference>
<dbReference type="OrthoDB" id="9805351at2"/>
<dbReference type="EC" id="1.3.5.1" evidence="8 9"/>
<accession>A0A2N8NRL1</accession>
<dbReference type="PANTHER" id="PTHR11632">
    <property type="entry name" value="SUCCINATE DEHYDROGENASE 2 FLAVOPROTEIN SUBUNIT"/>
    <property type="match status" value="1"/>
</dbReference>
<evidence type="ECO:0000313" key="8">
    <source>
        <dbReference type="EMBL" id="MBB5117221.1"/>
    </source>
</evidence>
<dbReference type="GO" id="GO:0008177">
    <property type="term" value="F:succinate dehydrogenase (quinone) activity"/>
    <property type="evidence" value="ECO:0007669"/>
    <property type="project" value="UniProtKB-EC"/>
</dbReference>
<dbReference type="EMBL" id="LGUI01000009">
    <property type="protein sequence ID" value="PNE31400.1"/>
    <property type="molecule type" value="Genomic_DNA"/>
</dbReference>
<keyword evidence="3" id="KW-0274">FAD</keyword>